<name>A0ABQ6M0K8_9GAMM</name>
<evidence type="ECO:0000256" key="1">
    <source>
        <dbReference type="ARBA" id="ARBA00022723"/>
    </source>
</evidence>
<comment type="similarity">
    <text evidence="4">Belongs to the cyclic nucleotide phosphodiesterase class-III family.</text>
</comment>
<evidence type="ECO:0000256" key="3">
    <source>
        <dbReference type="ARBA" id="ARBA00023004"/>
    </source>
</evidence>
<evidence type="ECO:0000259" key="5">
    <source>
        <dbReference type="Pfam" id="PF00149"/>
    </source>
</evidence>
<reference evidence="6 7" key="1">
    <citation type="submission" date="2023-04" db="EMBL/GenBank/DDBJ databases">
        <title>Marinobulbifer ophiurae gen. nov., sp. Nov., isolate from tissue of brittle star Ophioplocus japonicus.</title>
        <authorList>
            <person name="Kawano K."/>
            <person name="Sawayama S."/>
            <person name="Nakagawa S."/>
        </authorList>
    </citation>
    <scope>NUCLEOTIDE SEQUENCE [LARGE SCALE GENOMIC DNA]</scope>
    <source>
        <strain evidence="6 7">NKW57</strain>
    </source>
</reference>
<evidence type="ECO:0000256" key="4">
    <source>
        <dbReference type="ARBA" id="ARBA00025742"/>
    </source>
</evidence>
<protein>
    <submittedName>
        <fullName evidence="6">3',5'-cyclic-AMP phosphodiesterase</fullName>
    </submittedName>
</protein>
<dbReference type="PANTHER" id="PTHR42988">
    <property type="entry name" value="PHOSPHOHYDROLASE"/>
    <property type="match status" value="1"/>
</dbReference>
<dbReference type="Pfam" id="PF00149">
    <property type="entry name" value="Metallophos"/>
    <property type="match status" value="1"/>
</dbReference>
<dbReference type="PANTHER" id="PTHR42988:SF2">
    <property type="entry name" value="CYCLIC NUCLEOTIDE PHOSPHODIESTERASE CBUA0032-RELATED"/>
    <property type="match status" value="1"/>
</dbReference>
<dbReference type="EMBL" id="BSYJ01000004">
    <property type="protein sequence ID" value="GMG87894.1"/>
    <property type="molecule type" value="Genomic_DNA"/>
</dbReference>
<gene>
    <name evidence="6" type="primary">cpdA</name>
    <name evidence="6" type="ORF">MNKW57_22150</name>
</gene>
<sequence>MIQITDPHLGSREDYQLLGLNTLDSLNQVVASISASDLVVATGDISANADEGAYQQFTSAMQARAEGWCWLPGNHDDPAAMERAAPGRHIGKRDLGAWRLLMLDTSIEGKVYGGLSEAQLQQLLQDLDEAGERPVLILMHHQPVTVGSDWIDAHMLRDADRFLDVVGRFRNVRAIAWGHVHQAYEGHFRHIHLYATPSTCVQFKPGSAPFAVGEELPGYRWFELAEDGTFATGVERVHVADYTVDLTSGGY</sequence>
<keyword evidence="1" id="KW-0479">Metal-binding</keyword>
<dbReference type="SUPFAM" id="SSF56300">
    <property type="entry name" value="Metallo-dependent phosphatases"/>
    <property type="match status" value="1"/>
</dbReference>
<dbReference type="Proteomes" id="UP001224392">
    <property type="component" value="Unassembled WGS sequence"/>
</dbReference>
<evidence type="ECO:0000256" key="2">
    <source>
        <dbReference type="ARBA" id="ARBA00022801"/>
    </source>
</evidence>
<dbReference type="InterPro" id="IPR004843">
    <property type="entry name" value="Calcineurin-like_PHP"/>
</dbReference>
<keyword evidence="3" id="KW-0408">Iron</keyword>
<keyword evidence="7" id="KW-1185">Reference proteome</keyword>
<dbReference type="CDD" id="cd07402">
    <property type="entry name" value="MPP_GpdQ"/>
    <property type="match status" value="1"/>
</dbReference>
<dbReference type="InterPro" id="IPR026575">
    <property type="entry name" value="GpdQ/CpdA-like"/>
</dbReference>
<comment type="caution">
    <text evidence="6">The sequence shown here is derived from an EMBL/GenBank/DDBJ whole genome shotgun (WGS) entry which is preliminary data.</text>
</comment>
<evidence type="ECO:0000313" key="6">
    <source>
        <dbReference type="EMBL" id="GMG87894.1"/>
    </source>
</evidence>
<dbReference type="NCBIfam" id="NF008359">
    <property type="entry name" value="PRK11148.1"/>
    <property type="match status" value="1"/>
</dbReference>
<dbReference type="InterPro" id="IPR029052">
    <property type="entry name" value="Metallo-depent_PP-like"/>
</dbReference>
<dbReference type="Gene3D" id="3.60.21.10">
    <property type="match status" value="1"/>
</dbReference>
<keyword evidence="2" id="KW-0378">Hydrolase</keyword>
<proteinExistence type="inferred from homology"/>
<organism evidence="6 7">
    <name type="scientific">Biformimicrobium ophioploci</name>
    <dbReference type="NCBI Taxonomy" id="3036711"/>
    <lineage>
        <taxon>Bacteria</taxon>
        <taxon>Pseudomonadati</taxon>
        <taxon>Pseudomonadota</taxon>
        <taxon>Gammaproteobacteria</taxon>
        <taxon>Cellvibrionales</taxon>
        <taxon>Microbulbiferaceae</taxon>
        <taxon>Biformimicrobium</taxon>
    </lineage>
</organism>
<evidence type="ECO:0000313" key="7">
    <source>
        <dbReference type="Proteomes" id="UP001224392"/>
    </source>
</evidence>
<feature type="domain" description="Calcineurin-like phosphoesterase" evidence="5">
    <location>
        <begin position="3"/>
        <end position="182"/>
    </location>
</feature>
<accession>A0ABQ6M0K8</accession>
<dbReference type="InterPro" id="IPR050884">
    <property type="entry name" value="CNP_phosphodiesterase-III"/>
</dbReference>